<gene>
    <name evidence="1" type="ORF">K1T71_014612</name>
</gene>
<reference evidence="1 2" key="1">
    <citation type="journal article" date="2021" name="Front. Genet.">
        <title>Chromosome-Level Genome Assembly Reveals Significant Gene Expansion in the Toll and IMD Signaling Pathways of Dendrolimus kikuchii.</title>
        <authorList>
            <person name="Zhou J."/>
            <person name="Wu P."/>
            <person name="Xiong Z."/>
            <person name="Liu N."/>
            <person name="Zhao N."/>
            <person name="Ji M."/>
            <person name="Qiu Y."/>
            <person name="Yang B."/>
        </authorList>
    </citation>
    <scope>NUCLEOTIDE SEQUENCE [LARGE SCALE GENOMIC DNA]</scope>
    <source>
        <strain evidence="1">Ann1</strain>
    </source>
</reference>
<dbReference type="Proteomes" id="UP000824533">
    <property type="component" value="Linkage Group LG29"/>
</dbReference>
<organism evidence="1 2">
    <name type="scientific">Dendrolimus kikuchii</name>
    <dbReference type="NCBI Taxonomy" id="765133"/>
    <lineage>
        <taxon>Eukaryota</taxon>
        <taxon>Metazoa</taxon>
        <taxon>Ecdysozoa</taxon>
        <taxon>Arthropoda</taxon>
        <taxon>Hexapoda</taxon>
        <taxon>Insecta</taxon>
        <taxon>Pterygota</taxon>
        <taxon>Neoptera</taxon>
        <taxon>Endopterygota</taxon>
        <taxon>Lepidoptera</taxon>
        <taxon>Glossata</taxon>
        <taxon>Ditrysia</taxon>
        <taxon>Bombycoidea</taxon>
        <taxon>Lasiocampidae</taxon>
        <taxon>Dendrolimus</taxon>
    </lineage>
</organism>
<comment type="caution">
    <text evidence="1">The sequence shown here is derived from an EMBL/GenBank/DDBJ whole genome shotgun (WGS) entry which is preliminary data.</text>
</comment>
<protein>
    <submittedName>
        <fullName evidence="1">Uncharacterized protein</fullName>
    </submittedName>
</protein>
<dbReference type="EMBL" id="CM034415">
    <property type="protein sequence ID" value="KAJ0170006.1"/>
    <property type="molecule type" value="Genomic_DNA"/>
</dbReference>
<accession>A0ACC1CEM8</accession>
<proteinExistence type="predicted"/>
<name>A0ACC1CEM8_9NEOP</name>
<keyword evidence="2" id="KW-1185">Reference proteome</keyword>
<evidence type="ECO:0000313" key="1">
    <source>
        <dbReference type="EMBL" id="KAJ0170006.1"/>
    </source>
</evidence>
<sequence length="462" mass="54501">MRRQHGDTKINKKRIKAYKKEPEDILSDDDDLPLRHTLRNKFNKSLINHSNRLESTVNTVQNTNPLDLCCCCLELFCTKNLWLEYTWMDQGEIYGDMLRECFDVKFPSEWGCREKICEVCITRLRNSYRFKRQVVLCQAKLQCGGSRFDPGMVNYGNEFSPLFAMGWVSLDRRTLSTHRSDYIRPRQNVGLLLEHSTIIPFKSNKGYFNCLYCNKQYIVFEQLRVHVLDLHKEINFRTILKSILRPNDRIKADISDMTCRHCGDRSETLERLVQHLESHNVKFNYDEKLLKPTDCVLPYNLSNGKYKCCVCDKEFPFFKTLTKHMNDHSTNFVCDVCGKCFLLPERLRAHVGIHVNSNTVNCEHCGKICASNAHLRSHKRHHHKKRSHVCCICNKSFPTFKERMQHLQEIHNRSPPDLDCKICLKRFKTTSHLGCHVRTEHFNIPYVRKRKSKRDDCQRSVY</sequence>
<evidence type="ECO:0000313" key="2">
    <source>
        <dbReference type="Proteomes" id="UP000824533"/>
    </source>
</evidence>